<gene>
    <name evidence="2" type="ORF">GXW98_06795</name>
</gene>
<dbReference type="InterPro" id="IPR027395">
    <property type="entry name" value="WH_DNA-bd_dom"/>
</dbReference>
<dbReference type="Proteomes" id="UP000767327">
    <property type="component" value="Unassembled WGS sequence"/>
</dbReference>
<dbReference type="OrthoDB" id="4952043at2"/>
<dbReference type="PANTHER" id="PTHR37318:SF1">
    <property type="entry name" value="BSL7504 PROTEIN"/>
    <property type="match status" value="1"/>
</dbReference>
<reference evidence="2" key="1">
    <citation type="journal article" date="2020" name="Biotechnol. Biofuels">
        <title>New insights from the biogas microbiome by comprehensive genome-resolved metagenomics of nearly 1600 species originating from multiple anaerobic digesters.</title>
        <authorList>
            <person name="Campanaro S."/>
            <person name="Treu L."/>
            <person name="Rodriguez-R L.M."/>
            <person name="Kovalovszki A."/>
            <person name="Ziels R.M."/>
            <person name="Maus I."/>
            <person name="Zhu X."/>
            <person name="Kougias P.G."/>
            <person name="Basile A."/>
            <person name="Luo G."/>
            <person name="Schluter A."/>
            <person name="Konstantinidis K.T."/>
            <person name="Angelidaki I."/>
        </authorList>
    </citation>
    <scope>NUCLEOTIDE SEQUENCE</scope>
    <source>
        <strain evidence="2">AS01afH2WH_6</strain>
    </source>
</reference>
<dbReference type="EMBL" id="JAAXZR010000023">
    <property type="protein sequence ID" value="NLT79970.1"/>
    <property type="molecule type" value="Genomic_DNA"/>
</dbReference>
<dbReference type="InterPro" id="IPR036390">
    <property type="entry name" value="WH_DNA-bd_sf"/>
</dbReference>
<dbReference type="AlphaFoldDB" id="A0A971ICR8"/>
<dbReference type="GeneID" id="78114365"/>
<comment type="caution">
    <text evidence="2">The sequence shown here is derived from an EMBL/GenBank/DDBJ whole genome shotgun (WGS) entry which is preliminary data.</text>
</comment>
<dbReference type="Pfam" id="PF13601">
    <property type="entry name" value="HTH_34"/>
    <property type="match status" value="1"/>
</dbReference>
<dbReference type="Gene3D" id="1.10.10.10">
    <property type="entry name" value="Winged helix-like DNA-binding domain superfamily/Winged helix DNA-binding domain"/>
    <property type="match status" value="1"/>
</dbReference>
<dbReference type="RefSeq" id="WP_034250764.1">
    <property type="nucleotide sequence ID" value="NZ_CP181270.1"/>
</dbReference>
<organism evidence="2 3">
    <name type="scientific">Bifidobacterium crudilactis</name>
    <dbReference type="NCBI Taxonomy" id="327277"/>
    <lineage>
        <taxon>Bacteria</taxon>
        <taxon>Bacillati</taxon>
        <taxon>Actinomycetota</taxon>
        <taxon>Actinomycetes</taxon>
        <taxon>Bifidobacteriales</taxon>
        <taxon>Bifidobacteriaceae</taxon>
        <taxon>Bifidobacterium</taxon>
    </lineage>
</organism>
<feature type="domain" description="Winged helix DNA-binding" evidence="1">
    <location>
        <begin position="14"/>
        <end position="95"/>
    </location>
</feature>
<dbReference type="InterPro" id="IPR036388">
    <property type="entry name" value="WH-like_DNA-bd_sf"/>
</dbReference>
<proteinExistence type="predicted"/>
<sequence length="97" mass="11037">MSDALDPVIHPASRLRIMTTLYRTDHGHPVSFQELAASLRMTSGNLAVHLRRLEHARYINIEKSIELKKPVTRISLTASGRRAFNNYLETLQQLLQG</sequence>
<evidence type="ECO:0000313" key="2">
    <source>
        <dbReference type="EMBL" id="NLT79970.1"/>
    </source>
</evidence>
<dbReference type="SUPFAM" id="SSF46785">
    <property type="entry name" value="Winged helix' DNA-binding domain"/>
    <property type="match status" value="1"/>
</dbReference>
<accession>A0A971ICR8</accession>
<evidence type="ECO:0000259" key="1">
    <source>
        <dbReference type="Pfam" id="PF13601"/>
    </source>
</evidence>
<protein>
    <submittedName>
        <fullName evidence="2">Helix-turn-helix domain-containing protein</fullName>
    </submittedName>
</protein>
<reference evidence="2" key="2">
    <citation type="submission" date="2020-01" db="EMBL/GenBank/DDBJ databases">
        <authorList>
            <person name="Campanaro S."/>
        </authorList>
    </citation>
    <scope>NUCLEOTIDE SEQUENCE</scope>
    <source>
        <strain evidence="2">AS01afH2WH_6</strain>
    </source>
</reference>
<dbReference type="PANTHER" id="PTHR37318">
    <property type="entry name" value="BSL7504 PROTEIN"/>
    <property type="match status" value="1"/>
</dbReference>
<evidence type="ECO:0000313" key="3">
    <source>
        <dbReference type="Proteomes" id="UP000767327"/>
    </source>
</evidence>
<name>A0A971ICR8_9BIFI</name>